<keyword evidence="1 3" id="KW-0853">WD repeat</keyword>
<evidence type="ECO:0000313" key="4">
    <source>
        <dbReference type="EMBL" id="ORY47801.1"/>
    </source>
</evidence>
<dbReference type="PANTHER" id="PTHR19848:SF8">
    <property type="entry name" value="F-BOX AND WD REPEAT DOMAIN CONTAINING 7"/>
    <property type="match status" value="1"/>
</dbReference>
<feature type="repeat" description="WD" evidence="3">
    <location>
        <begin position="157"/>
        <end position="197"/>
    </location>
</feature>
<dbReference type="EMBL" id="MCGO01000013">
    <property type="protein sequence ID" value="ORY47801.1"/>
    <property type="molecule type" value="Genomic_DNA"/>
</dbReference>
<feature type="repeat" description="WD" evidence="3">
    <location>
        <begin position="88"/>
        <end position="131"/>
    </location>
</feature>
<dbReference type="PANTHER" id="PTHR19848">
    <property type="entry name" value="WD40 REPEAT PROTEIN"/>
    <property type="match status" value="1"/>
</dbReference>
<dbReference type="AlphaFoldDB" id="A0A1Y2CLA7"/>
<dbReference type="InterPro" id="IPR001680">
    <property type="entry name" value="WD40_rpt"/>
</dbReference>
<dbReference type="InterPro" id="IPR015943">
    <property type="entry name" value="WD40/YVTN_repeat-like_dom_sf"/>
</dbReference>
<evidence type="ECO:0000256" key="3">
    <source>
        <dbReference type="PROSITE-ProRule" id="PRU00221"/>
    </source>
</evidence>
<evidence type="ECO:0000256" key="2">
    <source>
        <dbReference type="ARBA" id="ARBA00022737"/>
    </source>
</evidence>
<comment type="caution">
    <text evidence="4">The sequence shown here is derived from an EMBL/GenBank/DDBJ whole genome shotgun (WGS) entry which is preliminary data.</text>
</comment>
<dbReference type="Pfam" id="PF00400">
    <property type="entry name" value="WD40"/>
    <property type="match status" value="2"/>
</dbReference>
<keyword evidence="5" id="KW-1185">Reference proteome</keyword>
<dbReference type="PROSITE" id="PS50294">
    <property type="entry name" value="WD_REPEATS_REGION"/>
    <property type="match status" value="1"/>
</dbReference>
<dbReference type="InterPro" id="IPR036322">
    <property type="entry name" value="WD40_repeat_dom_sf"/>
</dbReference>
<dbReference type="Proteomes" id="UP000193642">
    <property type="component" value="Unassembled WGS sequence"/>
</dbReference>
<protein>
    <submittedName>
        <fullName evidence="4">WD40 repeat-like protein</fullName>
    </submittedName>
</protein>
<evidence type="ECO:0000256" key="1">
    <source>
        <dbReference type="ARBA" id="ARBA00022574"/>
    </source>
</evidence>
<reference evidence="4 5" key="1">
    <citation type="submission" date="2016-07" db="EMBL/GenBank/DDBJ databases">
        <title>Pervasive Adenine N6-methylation of Active Genes in Fungi.</title>
        <authorList>
            <consortium name="DOE Joint Genome Institute"/>
            <person name="Mondo S.J."/>
            <person name="Dannebaum R.O."/>
            <person name="Kuo R.C."/>
            <person name="Labutti K."/>
            <person name="Haridas S."/>
            <person name="Kuo A."/>
            <person name="Salamov A."/>
            <person name="Ahrendt S.R."/>
            <person name="Lipzen A."/>
            <person name="Sullivan W."/>
            <person name="Andreopoulos W.B."/>
            <person name="Clum A."/>
            <person name="Lindquist E."/>
            <person name="Daum C."/>
            <person name="Ramamoorthy G.K."/>
            <person name="Gryganskyi A."/>
            <person name="Culley D."/>
            <person name="Magnuson J.K."/>
            <person name="James T.Y."/>
            <person name="O'Malley M.A."/>
            <person name="Stajich J.E."/>
            <person name="Spatafora J.W."/>
            <person name="Visel A."/>
            <person name="Grigoriev I.V."/>
        </authorList>
    </citation>
    <scope>NUCLEOTIDE SEQUENCE [LARGE SCALE GENOMIC DNA]</scope>
    <source>
        <strain evidence="4 5">JEL800</strain>
    </source>
</reference>
<organism evidence="4 5">
    <name type="scientific">Rhizoclosmatium globosum</name>
    <dbReference type="NCBI Taxonomy" id="329046"/>
    <lineage>
        <taxon>Eukaryota</taxon>
        <taxon>Fungi</taxon>
        <taxon>Fungi incertae sedis</taxon>
        <taxon>Chytridiomycota</taxon>
        <taxon>Chytridiomycota incertae sedis</taxon>
        <taxon>Chytridiomycetes</taxon>
        <taxon>Chytridiales</taxon>
        <taxon>Chytriomycetaceae</taxon>
        <taxon>Rhizoclosmatium</taxon>
    </lineage>
</organism>
<keyword evidence="2" id="KW-0677">Repeat</keyword>
<gene>
    <name evidence="4" type="ORF">BCR33DRAFT_848499</name>
</gene>
<dbReference type="PROSITE" id="PS50082">
    <property type="entry name" value="WD_REPEATS_2"/>
    <property type="match status" value="2"/>
</dbReference>
<evidence type="ECO:0000313" key="5">
    <source>
        <dbReference type="Proteomes" id="UP000193642"/>
    </source>
</evidence>
<dbReference type="SMART" id="SM00320">
    <property type="entry name" value="WD40"/>
    <property type="match status" value="3"/>
</dbReference>
<accession>A0A1Y2CLA7</accession>
<dbReference type="STRING" id="329046.A0A1Y2CLA7"/>
<dbReference type="Gene3D" id="2.130.10.10">
    <property type="entry name" value="YVTN repeat-like/Quinoprotein amine dehydrogenase"/>
    <property type="match status" value="2"/>
</dbReference>
<proteinExistence type="predicted"/>
<dbReference type="SUPFAM" id="SSF50978">
    <property type="entry name" value="WD40 repeat-like"/>
    <property type="match status" value="1"/>
</dbReference>
<sequence>MQSTDTSDFFQSDRDIELAQQRERKKKAALEANAAATTNHASLLRSTSKVLCIEQISNQKSGLVAVVGESGHVARKIDLETGELLATFTGHADFVKTLILVPSPSGLHLLSGSSDNTIKKWDPITGALLQTWKGHTRPVESLVFVEESGEGQELSQLKGHLTSVYKLHITEDGELWSASADKTVKRWNLEASVSDSTFEHPDFVKCVAVVHGNYVVTGGRDENIRIDGCGSEWVAASAAESLIPGKGASLMTEEEERELAELMDEDD</sequence>
<dbReference type="OrthoDB" id="6262491at2759"/>
<name>A0A1Y2CLA7_9FUNG</name>